<evidence type="ECO:0000313" key="2">
    <source>
        <dbReference type="EMBL" id="MCD5309639.1"/>
    </source>
</evidence>
<dbReference type="RefSeq" id="WP_231438562.1">
    <property type="nucleotide sequence ID" value="NZ_JAJOMB010000001.1"/>
</dbReference>
<proteinExistence type="predicted"/>
<protein>
    <recommendedName>
        <fullName evidence="4">Calcium-binding protein</fullName>
    </recommendedName>
</protein>
<sequence>MKILRRAAAGLVATAVVTSLTLLTPAAAQAAEVNCSLTPKSITVTEKPRTVKLGVKSDFPYWAVDLNGDYRFDADDENPKVKFDASKLLPSDAGRQTATVAVMDDNFEPLICEPTYTLLRDSALTVAVKQSGTKRTVSGTLKQVTFGQGAKWTTVKGQKVAVQYKAKSGKWVTTATVKTATGGKFKVTKKLSKRSWRVVYAGNATIGARTSKTVTR</sequence>
<feature type="chain" id="PRO_5040914947" description="Calcium-binding protein" evidence="1">
    <location>
        <begin position="31"/>
        <end position="216"/>
    </location>
</feature>
<keyword evidence="3" id="KW-1185">Reference proteome</keyword>
<reference evidence="2" key="1">
    <citation type="submission" date="2021-11" db="EMBL/GenBank/DDBJ databases">
        <title>Streptomyces corallinus and Kineosporia corallina sp. nov., two new coral-derived marine actinobacteria.</title>
        <authorList>
            <person name="Buangrab K."/>
            <person name="Sutthacheep M."/>
            <person name="Yeemin T."/>
            <person name="Harunari E."/>
            <person name="Igarashi Y."/>
            <person name="Sripreechasak P."/>
            <person name="Kanchanasin P."/>
            <person name="Tanasupawat S."/>
            <person name="Phongsopitanun W."/>
        </authorList>
    </citation>
    <scope>NUCLEOTIDE SEQUENCE</scope>
    <source>
        <strain evidence="2">JCM 31032</strain>
    </source>
</reference>
<keyword evidence="1" id="KW-0732">Signal</keyword>
<feature type="signal peptide" evidence="1">
    <location>
        <begin position="1"/>
        <end position="30"/>
    </location>
</feature>
<evidence type="ECO:0000256" key="1">
    <source>
        <dbReference type="SAM" id="SignalP"/>
    </source>
</evidence>
<accession>A0A9X1SRI1</accession>
<evidence type="ECO:0008006" key="4">
    <source>
        <dbReference type="Google" id="ProtNLM"/>
    </source>
</evidence>
<name>A0A9X1SRI1_9ACTN</name>
<evidence type="ECO:0000313" key="3">
    <source>
        <dbReference type="Proteomes" id="UP001138997"/>
    </source>
</evidence>
<dbReference type="Proteomes" id="UP001138997">
    <property type="component" value="Unassembled WGS sequence"/>
</dbReference>
<dbReference type="AlphaFoldDB" id="A0A9X1SRI1"/>
<organism evidence="2 3">
    <name type="scientific">Kineosporia babensis</name>
    <dbReference type="NCBI Taxonomy" id="499548"/>
    <lineage>
        <taxon>Bacteria</taxon>
        <taxon>Bacillati</taxon>
        <taxon>Actinomycetota</taxon>
        <taxon>Actinomycetes</taxon>
        <taxon>Kineosporiales</taxon>
        <taxon>Kineosporiaceae</taxon>
        <taxon>Kineosporia</taxon>
    </lineage>
</organism>
<comment type="caution">
    <text evidence="2">The sequence shown here is derived from an EMBL/GenBank/DDBJ whole genome shotgun (WGS) entry which is preliminary data.</text>
</comment>
<dbReference type="EMBL" id="JAJOMB010000001">
    <property type="protein sequence ID" value="MCD5309639.1"/>
    <property type="molecule type" value="Genomic_DNA"/>
</dbReference>
<gene>
    <name evidence="2" type="ORF">LR394_01935</name>
</gene>